<sequence length="153" mass="18157">MKQEKEIEFAKLRFAYSTVKKFLEKEAREDIDSLKVKIAEDLSFYGDDNYDLLIRFVEKFELDYSNFKYDEHFHSEAEVANPAFILINLLKLSVWIPLKTIELLSFNNIKINKPSFSSPERKVTDMTFKDLLTWYIEGEYANSKEIKYKIKTA</sequence>
<evidence type="ECO:0000313" key="1">
    <source>
        <dbReference type="EMBL" id="MBE8724717.1"/>
    </source>
</evidence>
<evidence type="ECO:0000313" key="2">
    <source>
        <dbReference type="Proteomes" id="UP000640614"/>
    </source>
</evidence>
<gene>
    <name evidence="1" type="ORF">C4F50_07105</name>
</gene>
<accession>A0ABR9TJ66</accession>
<reference evidence="1 2" key="1">
    <citation type="submission" date="2018-07" db="EMBL/GenBank/DDBJ databases">
        <title>Genome assembly of strain KB82.</title>
        <authorList>
            <person name="Kukolya J."/>
            <person name="Horvath B."/>
            <person name="Nagy I."/>
            <person name="Toth A."/>
        </authorList>
    </citation>
    <scope>NUCLEOTIDE SEQUENCE [LARGE SCALE GENOMIC DNA]</scope>
    <source>
        <strain evidence="1 2">Kb82</strain>
    </source>
</reference>
<dbReference type="RefSeq" id="WP_193845694.1">
    <property type="nucleotide sequence ID" value="NZ_PRDM01000001.1"/>
</dbReference>
<protein>
    <submittedName>
        <fullName evidence="1">DUF1493 family protein</fullName>
    </submittedName>
</protein>
<dbReference type="Proteomes" id="UP000640614">
    <property type="component" value="Unassembled WGS sequence"/>
</dbReference>
<comment type="caution">
    <text evidence="1">The sequence shown here is derived from an EMBL/GenBank/DDBJ whole genome shotgun (WGS) entry which is preliminary data.</text>
</comment>
<dbReference type="EMBL" id="PRDM01000001">
    <property type="protein sequence ID" value="MBE8724717.1"/>
    <property type="molecule type" value="Genomic_DNA"/>
</dbReference>
<proteinExistence type="predicted"/>
<name>A0ABR9TJ66_9FLAO</name>
<organism evidence="1 2">
    <name type="scientific">Flavobacterium hungaricum</name>
    <dbReference type="NCBI Taxonomy" id="2082725"/>
    <lineage>
        <taxon>Bacteria</taxon>
        <taxon>Pseudomonadati</taxon>
        <taxon>Bacteroidota</taxon>
        <taxon>Flavobacteriia</taxon>
        <taxon>Flavobacteriales</taxon>
        <taxon>Flavobacteriaceae</taxon>
        <taxon>Flavobacterium</taxon>
    </lineage>
</organism>
<keyword evidence="2" id="KW-1185">Reference proteome</keyword>